<sequence length="41" mass="4402">MSETQQTARTSASAPSLSWQDLAERWKAACAIGRTAQSPAH</sequence>
<keyword evidence="2" id="KW-1185">Reference proteome</keyword>
<name>A0ABW3ZFG1_9RHOB</name>
<comment type="caution">
    <text evidence="1">The sequence shown here is derived from an EMBL/GenBank/DDBJ whole genome shotgun (WGS) entry which is preliminary data.</text>
</comment>
<protein>
    <submittedName>
        <fullName evidence="1">Uncharacterized protein</fullName>
    </submittedName>
</protein>
<dbReference type="EMBL" id="JBHTMU010000004">
    <property type="protein sequence ID" value="MFD1341470.1"/>
    <property type="molecule type" value="Genomic_DNA"/>
</dbReference>
<proteinExistence type="predicted"/>
<accession>A0ABW3ZFG1</accession>
<evidence type="ECO:0000313" key="2">
    <source>
        <dbReference type="Proteomes" id="UP001597135"/>
    </source>
</evidence>
<reference evidence="2" key="1">
    <citation type="journal article" date="2019" name="Int. J. Syst. Evol. Microbiol.">
        <title>The Global Catalogue of Microorganisms (GCM) 10K type strain sequencing project: providing services to taxonomists for standard genome sequencing and annotation.</title>
        <authorList>
            <consortium name="The Broad Institute Genomics Platform"/>
            <consortium name="The Broad Institute Genome Sequencing Center for Infectious Disease"/>
            <person name="Wu L."/>
            <person name="Ma J."/>
        </authorList>
    </citation>
    <scope>NUCLEOTIDE SEQUENCE [LARGE SCALE GENOMIC DNA]</scope>
    <source>
        <strain evidence="2">CCUG 62953</strain>
    </source>
</reference>
<gene>
    <name evidence="1" type="ORF">ACFQ4E_03475</name>
</gene>
<organism evidence="1 2">
    <name type="scientific">Litorisediminicola beolgyonensis</name>
    <dbReference type="NCBI Taxonomy" id="1173614"/>
    <lineage>
        <taxon>Bacteria</taxon>
        <taxon>Pseudomonadati</taxon>
        <taxon>Pseudomonadota</taxon>
        <taxon>Alphaproteobacteria</taxon>
        <taxon>Rhodobacterales</taxon>
        <taxon>Paracoccaceae</taxon>
        <taxon>Litorisediminicola</taxon>
    </lineage>
</organism>
<evidence type="ECO:0000313" key="1">
    <source>
        <dbReference type="EMBL" id="MFD1341470.1"/>
    </source>
</evidence>
<dbReference type="Proteomes" id="UP001597135">
    <property type="component" value="Unassembled WGS sequence"/>
</dbReference>
<dbReference type="RefSeq" id="WP_386801528.1">
    <property type="nucleotide sequence ID" value="NZ_JBHTMU010000004.1"/>
</dbReference>